<evidence type="ECO:0000313" key="5">
    <source>
        <dbReference type="EMBL" id="TWI80749.1"/>
    </source>
</evidence>
<keyword evidence="6" id="KW-1185">Reference proteome</keyword>
<dbReference type="GO" id="GO:0005524">
    <property type="term" value="F:ATP binding"/>
    <property type="evidence" value="ECO:0007669"/>
    <property type="project" value="UniProtKB-KW"/>
</dbReference>
<name>A0A562SHJ7_9HYPH</name>
<dbReference type="InterPro" id="IPR050093">
    <property type="entry name" value="ABC_SmlMolc_Importer"/>
</dbReference>
<dbReference type="SMART" id="SM00382">
    <property type="entry name" value="AAA"/>
    <property type="match status" value="1"/>
</dbReference>
<dbReference type="InterPro" id="IPR003439">
    <property type="entry name" value="ABC_transporter-like_ATP-bd"/>
</dbReference>
<dbReference type="SUPFAM" id="SSF52540">
    <property type="entry name" value="P-loop containing nucleoside triphosphate hydrolases"/>
    <property type="match status" value="1"/>
</dbReference>
<evidence type="ECO:0000256" key="3">
    <source>
        <dbReference type="ARBA" id="ARBA00022840"/>
    </source>
</evidence>
<gene>
    <name evidence="5" type="ORF">JM93_03963</name>
</gene>
<dbReference type="InterPro" id="IPR027417">
    <property type="entry name" value="P-loop_NTPase"/>
</dbReference>
<evidence type="ECO:0000313" key="6">
    <source>
        <dbReference type="Proteomes" id="UP000320593"/>
    </source>
</evidence>
<evidence type="ECO:0000256" key="1">
    <source>
        <dbReference type="ARBA" id="ARBA00022448"/>
    </source>
</evidence>
<dbReference type="PANTHER" id="PTHR42781:SF4">
    <property type="entry name" value="SPERMIDINE_PUTRESCINE IMPORT ATP-BINDING PROTEIN POTA"/>
    <property type="match status" value="1"/>
</dbReference>
<reference evidence="5 6" key="1">
    <citation type="submission" date="2019-07" db="EMBL/GenBank/DDBJ databases">
        <title>Genomic Encyclopedia of Archaeal and Bacterial Type Strains, Phase II (KMG-II): from individual species to whole genera.</title>
        <authorList>
            <person name="Goeker M."/>
        </authorList>
    </citation>
    <scope>NUCLEOTIDE SEQUENCE [LARGE SCALE GENOMIC DNA]</scope>
    <source>
        <strain evidence="5 6">ATCC BAA-252</strain>
    </source>
</reference>
<accession>A0A562SHJ7</accession>
<comment type="caution">
    <text evidence="5">The sequence shown here is derived from an EMBL/GenBank/DDBJ whole genome shotgun (WGS) entry which is preliminary data.</text>
</comment>
<dbReference type="Proteomes" id="UP000320593">
    <property type="component" value="Unassembled WGS sequence"/>
</dbReference>
<dbReference type="InterPro" id="IPR003593">
    <property type="entry name" value="AAA+_ATPase"/>
</dbReference>
<sequence length="211" mass="22976">MPRTGLTLDNIRISLDQKELIAIDRHVPPGRILTVMGASGSGKTSLLNMVAGFLDPKFKATGRIILGGKDITCLPPQDRHVGLMFQRPLLFPHMSVVENLMFAVPAGIKGRRARAALAEKSLKDVSLDGMGERDPATLSGGQQTRVALMRLLLADPKALLLDEPFSSLDQELRAEIRSLVFGMARERALPVLLVTHDPDDAVAADDHLFKL</sequence>
<proteinExistence type="predicted"/>
<protein>
    <submittedName>
        <fullName evidence="5">Putative thiamine transport system ATP-binding protein</fullName>
    </submittedName>
</protein>
<keyword evidence="3 5" id="KW-0067">ATP-binding</keyword>
<dbReference type="AlphaFoldDB" id="A0A562SHJ7"/>
<dbReference type="Gene3D" id="3.40.50.300">
    <property type="entry name" value="P-loop containing nucleotide triphosphate hydrolases"/>
    <property type="match status" value="1"/>
</dbReference>
<keyword evidence="1" id="KW-0813">Transport</keyword>
<dbReference type="EMBL" id="VLLF01000011">
    <property type="protein sequence ID" value="TWI80749.1"/>
    <property type="molecule type" value="Genomic_DNA"/>
</dbReference>
<feature type="domain" description="ABC transporter" evidence="4">
    <location>
        <begin position="5"/>
        <end position="211"/>
    </location>
</feature>
<dbReference type="PROSITE" id="PS50893">
    <property type="entry name" value="ABC_TRANSPORTER_2"/>
    <property type="match status" value="1"/>
</dbReference>
<dbReference type="PANTHER" id="PTHR42781">
    <property type="entry name" value="SPERMIDINE/PUTRESCINE IMPORT ATP-BINDING PROTEIN POTA"/>
    <property type="match status" value="1"/>
</dbReference>
<dbReference type="Pfam" id="PF00005">
    <property type="entry name" value="ABC_tran"/>
    <property type="match status" value="1"/>
</dbReference>
<dbReference type="GO" id="GO:0016887">
    <property type="term" value="F:ATP hydrolysis activity"/>
    <property type="evidence" value="ECO:0007669"/>
    <property type="project" value="InterPro"/>
</dbReference>
<dbReference type="RefSeq" id="WP_145346890.1">
    <property type="nucleotide sequence ID" value="NZ_SMLY01000077.1"/>
</dbReference>
<keyword evidence="2" id="KW-0547">Nucleotide-binding</keyword>
<dbReference type="OrthoDB" id="9802264at2"/>
<evidence type="ECO:0000259" key="4">
    <source>
        <dbReference type="PROSITE" id="PS50893"/>
    </source>
</evidence>
<evidence type="ECO:0000256" key="2">
    <source>
        <dbReference type="ARBA" id="ARBA00022741"/>
    </source>
</evidence>
<organism evidence="5 6">
    <name type="scientific">Roseibium hamelinense</name>
    <dbReference type="NCBI Taxonomy" id="150831"/>
    <lineage>
        <taxon>Bacteria</taxon>
        <taxon>Pseudomonadati</taxon>
        <taxon>Pseudomonadota</taxon>
        <taxon>Alphaproteobacteria</taxon>
        <taxon>Hyphomicrobiales</taxon>
        <taxon>Stappiaceae</taxon>
        <taxon>Roseibium</taxon>
    </lineage>
</organism>